<comment type="caution">
    <text evidence="1">The sequence shown here is derived from an EMBL/GenBank/DDBJ whole genome shotgun (WGS) entry which is preliminary data.</text>
</comment>
<protein>
    <submittedName>
        <fullName evidence="1">Uncharacterized protein</fullName>
    </submittedName>
</protein>
<dbReference type="AlphaFoldDB" id="A0A1Q8RQ53"/>
<evidence type="ECO:0000313" key="1">
    <source>
        <dbReference type="EMBL" id="OLN86432.1"/>
    </source>
</evidence>
<keyword evidence="2" id="KW-1185">Reference proteome</keyword>
<dbReference type="OrthoDB" id="4834513at2759"/>
<name>A0A1Q8RQ53_9PEZI</name>
<dbReference type="EMBL" id="MPGH01000130">
    <property type="protein sequence ID" value="OLN86432.1"/>
    <property type="molecule type" value="Genomic_DNA"/>
</dbReference>
<reference evidence="1 2" key="1">
    <citation type="submission" date="2016-11" db="EMBL/GenBank/DDBJ databases">
        <title>Draft Genome Assembly of Colletotrichum chlorophyti a pathogen of herbaceous plants.</title>
        <authorList>
            <person name="Gan P."/>
            <person name="Narusaka M."/>
            <person name="Tsushima A."/>
            <person name="Narusaka Y."/>
            <person name="Takano Y."/>
            <person name="Shirasu K."/>
        </authorList>
    </citation>
    <scope>NUCLEOTIDE SEQUENCE [LARGE SCALE GENOMIC DNA]</scope>
    <source>
        <strain evidence="1 2">NTL11</strain>
    </source>
</reference>
<dbReference type="STRING" id="708187.A0A1Q8RQ53"/>
<evidence type="ECO:0000313" key="2">
    <source>
        <dbReference type="Proteomes" id="UP000186583"/>
    </source>
</evidence>
<organism evidence="1 2">
    <name type="scientific">Colletotrichum chlorophyti</name>
    <dbReference type="NCBI Taxonomy" id="708187"/>
    <lineage>
        <taxon>Eukaryota</taxon>
        <taxon>Fungi</taxon>
        <taxon>Dikarya</taxon>
        <taxon>Ascomycota</taxon>
        <taxon>Pezizomycotina</taxon>
        <taxon>Sordariomycetes</taxon>
        <taxon>Hypocreomycetidae</taxon>
        <taxon>Glomerellales</taxon>
        <taxon>Glomerellaceae</taxon>
        <taxon>Colletotrichum</taxon>
    </lineage>
</organism>
<accession>A0A1Q8RQ53</accession>
<dbReference type="Proteomes" id="UP000186583">
    <property type="component" value="Unassembled WGS sequence"/>
</dbReference>
<gene>
    <name evidence="1" type="ORF">CCHL11_06449</name>
</gene>
<proteinExistence type="predicted"/>
<sequence length="100" mass="11775">MDYLFAATVRLVRLGDTYRLGANTAPPAELIEEQERLKATLNKWIGLFKDFDTRHPEQVNQVSKAFVMTRYESSQIWHAVAFFPFELAYDRYLDRFGRII</sequence>